<protein>
    <recommendedName>
        <fullName evidence="12">Endonuclease III</fullName>
        <ecNumber evidence="12">4.2.99.18</ecNumber>
    </recommendedName>
    <alternativeName>
        <fullName evidence="12">DNA-(apurinic or apyrimidinic site) lyase</fullName>
    </alternativeName>
</protein>
<accession>A0A1G2LNM4</accession>
<comment type="similarity">
    <text evidence="1 12">Belongs to the Nth/MutY family.</text>
</comment>
<name>A0A1G2LNM4_9BACT</name>
<comment type="caution">
    <text evidence="14">The sequence shown here is derived from an EMBL/GenBank/DDBJ whole genome shotgun (WGS) entry which is preliminary data.</text>
</comment>
<reference evidence="14 15" key="1">
    <citation type="journal article" date="2016" name="Nat. Commun.">
        <title>Thousands of microbial genomes shed light on interconnected biogeochemical processes in an aquifer system.</title>
        <authorList>
            <person name="Anantharaman K."/>
            <person name="Brown C.T."/>
            <person name="Hug L.A."/>
            <person name="Sharon I."/>
            <person name="Castelle C.J."/>
            <person name="Probst A.J."/>
            <person name="Thomas B.C."/>
            <person name="Singh A."/>
            <person name="Wilkins M.J."/>
            <person name="Karaoz U."/>
            <person name="Brodie E.L."/>
            <person name="Williams K.H."/>
            <person name="Hubbard S.S."/>
            <person name="Banfield J.F."/>
        </authorList>
    </citation>
    <scope>NUCLEOTIDE SEQUENCE [LARGE SCALE GENOMIC DNA]</scope>
</reference>
<dbReference type="EMBL" id="MHQY01000034">
    <property type="protein sequence ID" value="OHA13124.1"/>
    <property type="molecule type" value="Genomic_DNA"/>
</dbReference>
<dbReference type="InterPro" id="IPR005759">
    <property type="entry name" value="Nth"/>
</dbReference>
<evidence type="ECO:0000256" key="7">
    <source>
        <dbReference type="ARBA" id="ARBA00023014"/>
    </source>
</evidence>
<keyword evidence="8 12" id="KW-0238">DNA-binding</keyword>
<keyword evidence="2 12" id="KW-0004">4Fe-4S</keyword>
<keyword evidence="11 12" id="KW-0326">Glycosidase</keyword>
<evidence type="ECO:0000256" key="11">
    <source>
        <dbReference type="ARBA" id="ARBA00023295"/>
    </source>
</evidence>
<keyword evidence="9 12" id="KW-0234">DNA repair</keyword>
<dbReference type="PIRSF" id="PIRSF001435">
    <property type="entry name" value="Nth"/>
    <property type="match status" value="1"/>
</dbReference>
<dbReference type="SUPFAM" id="SSF48150">
    <property type="entry name" value="DNA-glycosylase"/>
    <property type="match status" value="1"/>
</dbReference>
<keyword evidence="6 12" id="KW-0408">Iron</keyword>
<feature type="binding site" evidence="12">
    <location>
        <position position="207"/>
    </location>
    <ligand>
        <name>[4Fe-4S] cluster</name>
        <dbReference type="ChEBI" id="CHEBI:49883"/>
    </ligand>
</feature>
<dbReference type="InterPro" id="IPR003265">
    <property type="entry name" value="HhH-GPD_domain"/>
</dbReference>
<evidence type="ECO:0000313" key="14">
    <source>
        <dbReference type="EMBL" id="OHA13124.1"/>
    </source>
</evidence>
<comment type="function">
    <text evidence="12">DNA repair enzyme that has both DNA N-glycosylase activity and AP-lyase activity. The DNA N-glycosylase activity releases various damaged pyrimidines from DNA by cleaving the N-glycosidic bond, leaving an AP (apurinic/apyrimidinic) site. The AP-lyase activity cleaves the phosphodiester bond 3' to the AP site by a beta-elimination, leaving a 3'-terminal unsaturated sugar and a product with a terminal 5'-phosphate.</text>
</comment>
<feature type="binding site" evidence="12">
    <location>
        <position position="197"/>
    </location>
    <ligand>
        <name>[4Fe-4S] cluster</name>
        <dbReference type="ChEBI" id="CHEBI:49883"/>
    </ligand>
</feature>
<comment type="cofactor">
    <cofactor evidence="12">
        <name>[4Fe-4S] cluster</name>
        <dbReference type="ChEBI" id="CHEBI:49883"/>
    </cofactor>
    <text evidence="12">Binds 1 [4Fe-4S] cluster.</text>
</comment>
<evidence type="ECO:0000256" key="3">
    <source>
        <dbReference type="ARBA" id="ARBA00022723"/>
    </source>
</evidence>
<keyword evidence="4 12" id="KW-0227">DNA damage</keyword>
<dbReference type="Gene3D" id="1.10.340.30">
    <property type="entry name" value="Hypothetical protein, domain 2"/>
    <property type="match status" value="1"/>
</dbReference>
<dbReference type="CDD" id="cd00056">
    <property type="entry name" value="ENDO3c"/>
    <property type="match status" value="1"/>
</dbReference>
<dbReference type="PANTHER" id="PTHR10359">
    <property type="entry name" value="A/G-SPECIFIC ADENINE GLYCOSYLASE/ENDONUCLEASE III"/>
    <property type="match status" value="1"/>
</dbReference>
<dbReference type="NCBIfam" id="TIGR01083">
    <property type="entry name" value="nth"/>
    <property type="match status" value="1"/>
</dbReference>
<evidence type="ECO:0000256" key="6">
    <source>
        <dbReference type="ARBA" id="ARBA00023004"/>
    </source>
</evidence>
<evidence type="ECO:0000256" key="12">
    <source>
        <dbReference type="HAMAP-Rule" id="MF_00942"/>
    </source>
</evidence>
<dbReference type="FunFam" id="1.10.1670.10:FF:000001">
    <property type="entry name" value="Endonuclease III"/>
    <property type="match status" value="1"/>
</dbReference>
<dbReference type="InterPro" id="IPR011257">
    <property type="entry name" value="DNA_glycosylase"/>
</dbReference>
<keyword evidence="3 12" id="KW-0479">Metal-binding</keyword>
<comment type="catalytic activity">
    <reaction evidence="12">
        <text>2'-deoxyribonucleotide-(2'-deoxyribose 5'-phosphate)-2'-deoxyribonucleotide-DNA = a 3'-end 2'-deoxyribonucleotide-(2,3-dehydro-2,3-deoxyribose 5'-phosphate)-DNA + a 5'-end 5'-phospho-2'-deoxyribonucleoside-DNA + H(+)</text>
        <dbReference type="Rhea" id="RHEA:66592"/>
        <dbReference type="Rhea" id="RHEA-COMP:13180"/>
        <dbReference type="Rhea" id="RHEA-COMP:16897"/>
        <dbReference type="Rhea" id="RHEA-COMP:17067"/>
        <dbReference type="ChEBI" id="CHEBI:15378"/>
        <dbReference type="ChEBI" id="CHEBI:136412"/>
        <dbReference type="ChEBI" id="CHEBI:157695"/>
        <dbReference type="ChEBI" id="CHEBI:167181"/>
        <dbReference type="EC" id="4.2.99.18"/>
    </reaction>
</comment>
<evidence type="ECO:0000256" key="10">
    <source>
        <dbReference type="ARBA" id="ARBA00023239"/>
    </source>
</evidence>
<sequence length="226" mass="25847">MQDLKKVFFQKQKRAQNILRALDKTYLNAKIALNYGNNFQLLVAVILSAQCTDKKVNEVTKLIFRKYKTAEDFAALPLKKFEKMIRSTGFYRAKAKNILETAKIIRDKFGGKLPRTMPEMLTLKGVARKTANVVLGNAYGVVEGIAVDTHVRRLSQRLGLTEKDDPVKIEQDLMKLLPKSEWFKTTYRLIDHGRAICTAKDPRCDLCPLSKLCPSSFRFPRFKKSS</sequence>
<evidence type="ECO:0000256" key="4">
    <source>
        <dbReference type="ARBA" id="ARBA00022763"/>
    </source>
</evidence>
<feature type="binding site" evidence="12">
    <location>
        <position position="213"/>
    </location>
    <ligand>
        <name>[4Fe-4S] cluster</name>
        <dbReference type="ChEBI" id="CHEBI:49883"/>
    </ligand>
</feature>
<dbReference type="GO" id="GO:0003677">
    <property type="term" value="F:DNA binding"/>
    <property type="evidence" value="ECO:0007669"/>
    <property type="project" value="UniProtKB-UniRule"/>
</dbReference>
<dbReference type="HAMAP" id="MF_00942">
    <property type="entry name" value="Nth"/>
    <property type="match status" value="1"/>
</dbReference>
<evidence type="ECO:0000313" key="15">
    <source>
        <dbReference type="Proteomes" id="UP000177171"/>
    </source>
</evidence>
<proteinExistence type="inferred from homology"/>
<dbReference type="InterPro" id="IPR023170">
    <property type="entry name" value="HhH_base_excis_C"/>
</dbReference>
<keyword evidence="14" id="KW-0255">Endonuclease</keyword>
<keyword evidence="14" id="KW-0540">Nuclease</keyword>
<evidence type="ECO:0000256" key="9">
    <source>
        <dbReference type="ARBA" id="ARBA00023204"/>
    </source>
</evidence>
<evidence type="ECO:0000256" key="8">
    <source>
        <dbReference type="ARBA" id="ARBA00023125"/>
    </source>
</evidence>
<dbReference type="SMART" id="SM00525">
    <property type="entry name" value="FES"/>
    <property type="match status" value="1"/>
</dbReference>
<evidence type="ECO:0000256" key="1">
    <source>
        <dbReference type="ARBA" id="ARBA00008343"/>
    </source>
</evidence>
<organism evidence="14 15">
    <name type="scientific">Candidatus Sungbacteria bacterium RIFCSPLOWO2_12_FULL_41_11</name>
    <dbReference type="NCBI Taxonomy" id="1802286"/>
    <lineage>
        <taxon>Bacteria</taxon>
        <taxon>Candidatus Sungiibacteriota</taxon>
    </lineage>
</organism>
<keyword evidence="10 12" id="KW-0456">Lyase</keyword>
<dbReference type="GO" id="GO:0140078">
    <property type="term" value="F:class I DNA-(apurinic or apyrimidinic site) endonuclease activity"/>
    <property type="evidence" value="ECO:0007669"/>
    <property type="project" value="UniProtKB-EC"/>
</dbReference>
<dbReference type="SMART" id="SM00478">
    <property type="entry name" value="ENDO3c"/>
    <property type="match status" value="1"/>
</dbReference>
<gene>
    <name evidence="12" type="primary">nth</name>
    <name evidence="14" type="ORF">A3G49_04665</name>
</gene>
<feature type="binding site" evidence="12">
    <location>
        <position position="204"/>
    </location>
    <ligand>
        <name>[4Fe-4S] cluster</name>
        <dbReference type="ChEBI" id="CHEBI:49883"/>
    </ligand>
</feature>
<feature type="domain" description="HhH-GPD" evidence="13">
    <location>
        <begin position="47"/>
        <end position="195"/>
    </location>
</feature>
<dbReference type="AlphaFoldDB" id="A0A1G2LNM4"/>
<evidence type="ECO:0000256" key="2">
    <source>
        <dbReference type="ARBA" id="ARBA00022485"/>
    </source>
</evidence>
<dbReference type="GO" id="GO:0019104">
    <property type="term" value="F:DNA N-glycosylase activity"/>
    <property type="evidence" value="ECO:0007669"/>
    <property type="project" value="UniProtKB-UniRule"/>
</dbReference>
<evidence type="ECO:0000256" key="5">
    <source>
        <dbReference type="ARBA" id="ARBA00022801"/>
    </source>
</evidence>
<dbReference type="Proteomes" id="UP000177171">
    <property type="component" value="Unassembled WGS sequence"/>
</dbReference>
<dbReference type="Gene3D" id="1.10.1670.10">
    <property type="entry name" value="Helix-hairpin-Helix base-excision DNA repair enzymes (C-terminal)"/>
    <property type="match status" value="1"/>
</dbReference>
<dbReference type="InterPro" id="IPR003651">
    <property type="entry name" value="Endonuclease3_FeS-loop_motif"/>
</dbReference>
<evidence type="ECO:0000259" key="13">
    <source>
        <dbReference type="SMART" id="SM00478"/>
    </source>
</evidence>
<keyword evidence="5 12" id="KW-0378">Hydrolase</keyword>
<dbReference type="EC" id="4.2.99.18" evidence="12"/>
<dbReference type="Pfam" id="PF00730">
    <property type="entry name" value="HhH-GPD"/>
    <property type="match status" value="1"/>
</dbReference>
<dbReference type="GO" id="GO:0051539">
    <property type="term" value="F:4 iron, 4 sulfur cluster binding"/>
    <property type="evidence" value="ECO:0007669"/>
    <property type="project" value="UniProtKB-UniRule"/>
</dbReference>
<dbReference type="GO" id="GO:0006285">
    <property type="term" value="P:base-excision repair, AP site formation"/>
    <property type="evidence" value="ECO:0007669"/>
    <property type="project" value="TreeGrafter"/>
</dbReference>
<dbReference type="GO" id="GO:0046872">
    <property type="term" value="F:metal ion binding"/>
    <property type="evidence" value="ECO:0007669"/>
    <property type="project" value="UniProtKB-KW"/>
</dbReference>
<keyword evidence="7 12" id="KW-0411">Iron-sulfur</keyword>
<dbReference type="FunFam" id="1.10.340.30:FF:000001">
    <property type="entry name" value="Endonuclease III"/>
    <property type="match status" value="1"/>
</dbReference>
<dbReference type="PANTHER" id="PTHR10359:SF18">
    <property type="entry name" value="ENDONUCLEASE III"/>
    <property type="match status" value="1"/>
</dbReference>